<feature type="region of interest" description="Disordered" evidence="1">
    <location>
        <begin position="84"/>
        <end position="149"/>
    </location>
</feature>
<dbReference type="EMBL" id="KQ242056">
    <property type="protein sequence ID" value="KNC81216.1"/>
    <property type="molecule type" value="Genomic_DNA"/>
</dbReference>
<organism evidence="2 3">
    <name type="scientific">Sphaeroforma arctica JP610</name>
    <dbReference type="NCBI Taxonomy" id="667725"/>
    <lineage>
        <taxon>Eukaryota</taxon>
        <taxon>Ichthyosporea</taxon>
        <taxon>Ichthyophonida</taxon>
        <taxon>Sphaeroforma</taxon>
    </lineage>
</organism>
<accession>A0A0L0FXD9</accession>
<evidence type="ECO:0000313" key="3">
    <source>
        <dbReference type="Proteomes" id="UP000054560"/>
    </source>
</evidence>
<evidence type="ECO:0000313" key="2">
    <source>
        <dbReference type="EMBL" id="KNC81216.1"/>
    </source>
</evidence>
<dbReference type="GeneID" id="25906948"/>
<sequence>MISKHTSNWDTNSQKSEFINNHDLETLSRSLNAFPVMLETNDIALQQWISALIQSFNPEGIGYQILQKHLDELDRCHNWHEDQVSSKEHVVGNEPWGKSDQGYVSQQTSNERPSVRPRENVPNMRPKRRRVSKRNLRTKKVKKYADEKL</sequence>
<keyword evidence="3" id="KW-1185">Reference proteome</keyword>
<reference evidence="2 3" key="1">
    <citation type="submission" date="2011-02" db="EMBL/GenBank/DDBJ databases">
        <title>The Genome Sequence of Sphaeroforma arctica JP610.</title>
        <authorList>
            <consortium name="The Broad Institute Genome Sequencing Platform"/>
            <person name="Russ C."/>
            <person name="Cuomo C."/>
            <person name="Young S.K."/>
            <person name="Zeng Q."/>
            <person name="Gargeya S."/>
            <person name="Alvarado L."/>
            <person name="Berlin A."/>
            <person name="Chapman S.B."/>
            <person name="Chen Z."/>
            <person name="Freedman E."/>
            <person name="Gellesch M."/>
            <person name="Goldberg J."/>
            <person name="Griggs A."/>
            <person name="Gujja S."/>
            <person name="Heilman E."/>
            <person name="Heiman D."/>
            <person name="Howarth C."/>
            <person name="Mehta T."/>
            <person name="Neiman D."/>
            <person name="Pearson M."/>
            <person name="Roberts A."/>
            <person name="Saif S."/>
            <person name="Shea T."/>
            <person name="Shenoy N."/>
            <person name="Sisk P."/>
            <person name="Stolte C."/>
            <person name="Sykes S."/>
            <person name="White J."/>
            <person name="Yandava C."/>
            <person name="Burger G."/>
            <person name="Gray M.W."/>
            <person name="Holland P.W.H."/>
            <person name="King N."/>
            <person name="Lang F.B.F."/>
            <person name="Roger A.J."/>
            <person name="Ruiz-Trillo I."/>
            <person name="Haas B."/>
            <person name="Nusbaum C."/>
            <person name="Birren B."/>
        </authorList>
    </citation>
    <scope>NUCLEOTIDE SEQUENCE [LARGE SCALE GENOMIC DNA]</scope>
    <source>
        <strain evidence="2 3">JP610</strain>
    </source>
</reference>
<protein>
    <submittedName>
        <fullName evidence="2">Uncharacterized protein</fullName>
    </submittedName>
</protein>
<name>A0A0L0FXD9_9EUKA</name>
<evidence type="ECO:0000256" key="1">
    <source>
        <dbReference type="SAM" id="MobiDB-lite"/>
    </source>
</evidence>
<proteinExistence type="predicted"/>
<dbReference type="RefSeq" id="XP_014155118.1">
    <property type="nucleotide sequence ID" value="XM_014299643.1"/>
</dbReference>
<dbReference type="AlphaFoldDB" id="A0A0L0FXD9"/>
<dbReference type="Proteomes" id="UP000054560">
    <property type="component" value="Unassembled WGS sequence"/>
</dbReference>
<feature type="compositionally biased region" description="Polar residues" evidence="1">
    <location>
        <begin position="102"/>
        <end position="112"/>
    </location>
</feature>
<gene>
    <name evidence="2" type="ORF">SARC_06444</name>
</gene>
<feature type="compositionally biased region" description="Basic residues" evidence="1">
    <location>
        <begin position="125"/>
        <end position="142"/>
    </location>
</feature>